<dbReference type="GO" id="GO:0019290">
    <property type="term" value="P:siderophore biosynthetic process"/>
    <property type="evidence" value="ECO:0007669"/>
    <property type="project" value="InterPro"/>
</dbReference>
<evidence type="ECO:0000259" key="5">
    <source>
        <dbReference type="SMART" id="SM01006"/>
    </source>
</evidence>
<feature type="domain" description="Acyltransferase MbtK/IucB-like conserved" evidence="5">
    <location>
        <begin position="19"/>
        <end position="67"/>
    </location>
</feature>
<name>A0A3D9ZL97_9ACTN</name>
<reference evidence="6 7" key="1">
    <citation type="submission" date="2018-08" db="EMBL/GenBank/DDBJ databases">
        <title>Sequencing the genomes of 1000 actinobacteria strains.</title>
        <authorList>
            <person name="Klenk H.-P."/>
        </authorList>
    </citation>
    <scope>NUCLEOTIDE SEQUENCE [LARGE SCALE GENOMIC DNA]</scope>
    <source>
        <strain evidence="6 7">DSM 44099</strain>
    </source>
</reference>
<dbReference type="InterPro" id="IPR019432">
    <property type="entry name" value="Acyltransferase_MbtK/IucB-like"/>
</dbReference>
<dbReference type="GO" id="GO:0016410">
    <property type="term" value="F:N-acyltransferase activity"/>
    <property type="evidence" value="ECO:0007669"/>
    <property type="project" value="TreeGrafter"/>
</dbReference>
<dbReference type="OrthoDB" id="5177616at2"/>
<evidence type="ECO:0000256" key="2">
    <source>
        <dbReference type="ARBA" id="ARBA00005102"/>
    </source>
</evidence>
<dbReference type="InterPro" id="IPR016181">
    <property type="entry name" value="Acyl_CoA_acyltransferase"/>
</dbReference>
<protein>
    <recommendedName>
        <fullName evidence="3">Lysine N-acyltransferase MbtK</fullName>
    </recommendedName>
    <alternativeName>
        <fullName evidence="4">Mycobactin synthase protein K</fullName>
    </alternativeName>
</protein>
<evidence type="ECO:0000313" key="6">
    <source>
        <dbReference type="EMBL" id="REF97629.1"/>
    </source>
</evidence>
<evidence type="ECO:0000256" key="4">
    <source>
        <dbReference type="ARBA" id="ARBA00031122"/>
    </source>
</evidence>
<accession>A0A3D9ZL97</accession>
<organism evidence="6 7">
    <name type="scientific">Asanoa ferruginea</name>
    <dbReference type="NCBI Taxonomy" id="53367"/>
    <lineage>
        <taxon>Bacteria</taxon>
        <taxon>Bacillati</taxon>
        <taxon>Actinomycetota</taxon>
        <taxon>Actinomycetes</taxon>
        <taxon>Micromonosporales</taxon>
        <taxon>Micromonosporaceae</taxon>
        <taxon>Asanoa</taxon>
    </lineage>
</organism>
<dbReference type="Proteomes" id="UP000256913">
    <property type="component" value="Unassembled WGS sequence"/>
</dbReference>
<dbReference type="SUPFAM" id="SSF55729">
    <property type="entry name" value="Acyl-CoA N-acyltransferases (Nat)"/>
    <property type="match status" value="1"/>
</dbReference>
<sequence>MTSGCLEEELPGLGTLRLHRLDPVADLDLIYGWVTEPRAFFWGMTAHSPGLVQEIYEFLDGLDTHHAYLMRLGDTPVGIFQTYEPAADPIGEHYPVREGDFGIHLFLAPADPPIPGFTAAVAGALLRFAFARPGVRRILVEPDARNDRALTRWRRLGFVFGDQVRTPEKTAQLAFLERER</sequence>
<keyword evidence="6" id="KW-0808">Transferase</keyword>
<evidence type="ECO:0000313" key="7">
    <source>
        <dbReference type="Proteomes" id="UP000256913"/>
    </source>
</evidence>
<dbReference type="PANTHER" id="PTHR31438:SF1">
    <property type="entry name" value="LYSINE N-ACYLTRANSFERASE C17G9.06C-RELATED"/>
    <property type="match status" value="1"/>
</dbReference>
<comment type="caution">
    <text evidence="6">The sequence shown here is derived from an EMBL/GenBank/DDBJ whole genome shotgun (WGS) entry which is preliminary data.</text>
</comment>
<dbReference type="PANTHER" id="PTHR31438">
    <property type="entry name" value="LYSINE N-ACYLTRANSFERASE C17G9.06C-RELATED"/>
    <property type="match status" value="1"/>
</dbReference>
<comment type="function">
    <text evidence="1">Acyltransferase required for the direct transfer of medium- to long-chain fatty acyl moieties from a carrier protein (MbtL) on to the epsilon-amino group of lysine residue in the mycobactin core.</text>
</comment>
<comment type="pathway">
    <text evidence="2">Siderophore biosynthesis; mycobactin biosynthesis.</text>
</comment>
<dbReference type="RefSeq" id="WP_116069049.1">
    <property type="nucleotide sequence ID" value="NZ_BONB01000017.1"/>
</dbReference>
<keyword evidence="7" id="KW-1185">Reference proteome</keyword>
<proteinExistence type="predicted"/>
<dbReference type="EMBL" id="QUMQ01000001">
    <property type="protein sequence ID" value="REF97629.1"/>
    <property type="molecule type" value="Genomic_DNA"/>
</dbReference>
<dbReference type="Gene3D" id="3.40.630.30">
    <property type="match status" value="1"/>
</dbReference>
<gene>
    <name evidence="6" type="ORF">DFJ67_3633</name>
</gene>
<dbReference type="SMART" id="SM01006">
    <property type="entry name" value="AlcB"/>
    <property type="match status" value="1"/>
</dbReference>
<evidence type="ECO:0000256" key="3">
    <source>
        <dbReference type="ARBA" id="ARBA00020586"/>
    </source>
</evidence>
<dbReference type="Pfam" id="PF13523">
    <property type="entry name" value="Acetyltransf_8"/>
    <property type="match status" value="1"/>
</dbReference>
<dbReference type="AlphaFoldDB" id="A0A3D9ZL97"/>
<dbReference type="UniPathway" id="UPA00011"/>
<evidence type="ECO:0000256" key="1">
    <source>
        <dbReference type="ARBA" id="ARBA00003818"/>
    </source>
</evidence>